<organism evidence="1 2">
    <name type="scientific">Boletus edulis BED1</name>
    <dbReference type="NCBI Taxonomy" id="1328754"/>
    <lineage>
        <taxon>Eukaryota</taxon>
        <taxon>Fungi</taxon>
        <taxon>Dikarya</taxon>
        <taxon>Basidiomycota</taxon>
        <taxon>Agaricomycotina</taxon>
        <taxon>Agaricomycetes</taxon>
        <taxon>Agaricomycetidae</taxon>
        <taxon>Boletales</taxon>
        <taxon>Boletineae</taxon>
        <taxon>Boletaceae</taxon>
        <taxon>Boletoideae</taxon>
        <taxon>Boletus</taxon>
    </lineage>
</organism>
<sequence length="483" mass="53842">MVYGEINSTITSLVVRHGPFSPHNPKAPPWHKPFLELLGLLKIIDKSKPTPKVDEQRFCFQPTQDLSKISRVFLSVSTSDYQCDIDLKTIRLVDSNTVPPAVTKLQEYADHVLQRIQQFKDRLLERDVIHDPARFLLVDMFTCPVCLNPLVGCFECDAKVACSHAACKASYVVDCEQCFAHKRVVCFACLKTNDTVPPLIRCPKCETWCCREDSDWCAGLVVQPTLGSRELAELSRECEWDSETIVRSHPPKPSICKVCAGHVDPPGWVMCNNSMNDTQPDRCPSQTPFMTDHDLLAAYCPDCVEMSPGCRCACGDCWLCAVCFAVGNKSVEYPHLITCPRCGVSYCTRPGTVHPCGDAIEICRGCKGVILCNDCQEEENLPGRVQPTHQLPNQVVFTEHCGFCDAWSCGDCCASMGTGRCFHCIRWFCHTCLVEPECDVLKQCAFCGGPVCRNCRMSNKGCPGATIAWMMMPPLHPNNLRRP</sequence>
<name>A0AAD4BMA4_BOLED</name>
<evidence type="ECO:0000313" key="2">
    <source>
        <dbReference type="Proteomes" id="UP001194468"/>
    </source>
</evidence>
<accession>A0AAD4BMA4</accession>
<reference evidence="1" key="1">
    <citation type="submission" date="2019-10" db="EMBL/GenBank/DDBJ databases">
        <authorList>
            <consortium name="DOE Joint Genome Institute"/>
            <person name="Kuo A."/>
            <person name="Miyauchi S."/>
            <person name="Kiss E."/>
            <person name="Drula E."/>
            <person name="Kohler A."/>
            <person name="Sanchez-Garcia M."/>
            <person name="Andreopoulos B."/>
            <person name="Barry K.W."/>
            <person name="Bonito G."/>
            <person name="Buee M."/>
            <person name="Carver A."/>
            <person name="Chen C."/>
            <person name="Cichocki N."/>
            <person name="Clum A."/>
            <person name="Culley D."/>
            <person name="Crous P.W."/>
            <person name="Fauchery L."/>
            <person name="Girlanda M."/>
            <person name="Hayes R."/>
            <person name="Keri Z."/>
            <person name="LaButti K."/>
            <person name="Lipzen A."/>
            <person name="Lombard V."/>
            <person name="Magnuson J."/>
            <person name="Maillard F."/>
            <person name="Morin E."/>
            <person name="Murat C."/>
            <person name="Nolan M."/>
            <person name="Ohm R."/>
            <person name="Pangilinan J."/>
            <person name="Pereira M."/>
            <person name="Perotto S."/>
            <person name="Peter M."/>
            <person name="Riley R."/>
            <person name="Sitrit Y."/>
            <person name="Stielow B."/>
            <person name="Szollosi G."/>
            <person name="Zifcakova L."/>
            <person name="Stursova M."/>
            <person name="Spatafora J.W."/>
            <person name="Tedersoo L."/>
            <person name="Vaario L.-M."/>
            <person name="Yamada A."/>
            <person name="Yan M."/>
            <person name="Wang P."/>
            <person name="Xu J."/>
            <person name="Bruns T."/>
            <person name="Baldrian P."/>
            <person name="Vilgalys R."/>
            <person name="Henrissat B."/>
            <person name="Grigoriev I.V."/>
            <person name="Hibbett D."/>
            <person name="Nagy L.G."/>
            <person name="Martin F.M."/>
        </authorList>
    </citation>
    <scope>NUCLEOTIDE SEQUENCE</scope>
    <source>
        <strain evidence="1">BED1</strain>
    </source>
</reference>
<protein>
    <submittedName>
        <fullName evidence="1">Uncharacterized protein</fullName>
    </submittedName>
</protein>
<evidence type="ECO:0000313" key="1">
    <source>
        <dbReference type="EMBL" id="KAF8434737.1"/>
    </source>
</evidence>
<proteinExistence type="predicted"/>
<keyword evidence="2" id="KW-1185">Reference proteome</keyword>
<gene>
    <name evidence="1" type="ORF">L210DRAFT_3762913</name>
</gene>
<dbReference type="Proteomes" id="UP001194468">
    <property type="component" value="Unassembled WGS sequence"/>
</dbReference>
<dbReference type="AlphaFoldDB" id="A0AAD4BMA4"/>
<dbReference type="EMBL" id="WHUW01000027">
    <property type="protein sequence ID" value="KAF8434737.1"/>
    <property type="molecule type" value="Genomic_DNA"/>
</dbReference>
<comment type="caution">
    <text evidence="1">The sequence shown here is derived from an EMBL/GenBank/DDBJ whole genome shotgun (WGS) entry which is preliminary data.</text>
</comment>
<reference evidence="1" key="2">
    <citation type="journal article" date="2020" name="Nat. Commun.">
        <title>Large-scale genome sequencing of mycorrhizal fungi provides insights into the early evolution of symbiotic traits.</title>
        <authorList>
            <person name="Miyauchi S."/>
            <person name="Kiss E."/>
            <person name="Kuo A."/>
            <person name="Drula E."/>
            <person name="Kohler A."/>
            <person name="Sanchez-Garcia M."/>
            <person name="Morin E."/>
            <person name="Andreopoulos B."/>
            <person name="Barry K.W."/>
            <person name="Bonito G."/>
            <person name="Buee M."/>
            <person name="Carver A."/>
            <person name="Chen C."/>
            <person name="Cichocki N."/>
            <person name="Clum A."/>
            <person name="Culley D."/>
            <person name="Crous P.W."/>
            <person name="Fauchery L."/>
            <person name="Girlanda M."/>
            <person name="Hayes R.D."/>
            <person name="Keri Z."/>
            <person name="LaButti K."/>
            <person name="Lipzen A."/>
            <person name="Lombard V."/>
            <person name="Magnuson J."/>
            <person name="Maillard F."/>
            <person name="Murat C."/>
            <person name="Nolan M."/>
            <person name="Ohm R.A."/>
            <person name="Pangilinan J."/>
            <person name="Pereira M.F."/>
            <person name="Perotto S."/>
            <person name="Peter M."/>
            <person name="Pfister S."/>
            <person name="Riley R."/>
            <person name="Sitrit Y."/>
            <person name="Stielow J.B."/>
            <person name="Szollosi G."/>
            <person name="Zifcakova L."/>
            <person name="Stursova M."/>
            <person name="Spatafora J.W."/>
            <person name="Tedersoo L."/>
            <person name="Vaario L.M."/>
            <person name="Yamada A."/>
            <person name="Yan M."/>
            <person name="Wang P."/>
            <person name="Xu J."/>
            <person name="Bruns T."/>
            <person name="Baldrian P."/>
            <person name="Vilgalys R."/>
            <person name="Dunand C."/>
            <person name="Henrissat B."/>
            <person name="Grigoriev I.V."/>
            <person name="Hibbett D."/>
            <person name="Nagy L.G."/>
            <person name="Martin F.M."/>
        </authorList>
    </citation>
    <scope>NUCLEOTIDE SEQUENCE</scope>
    <source>
        <strain evidence="1">BED1</strain>
    </source>
</reference>